<dbReference type="Proteomes" id="UP001157502">
    <property type="component" value="Chromosome 37"/>
</dbReference>
<evidence type="ECO:0000313" key="2">
    <source>
        <dbReference type="Proteomes" id="UP001157502"/>
    </source>
</evidence>
<sequence>MLKFLSRLIQPKVSSRAQSQSDSWNDEEQRRKMTNSAEMCPMSPYSAAYSERVAKPLLWSASFWAHLCGCKPIKWSRLFGLSYVAFTQRHQRHSFH</sequence>
<dbReference type="EMBL" id="CM055764">
    <property type="protein sequence ID" value="KAJ7984955.1"/>
    <property type="molecule type" value="Genomic_DNA"/>
</dbReference>
<protein>
    <submittedName>
        <fullName evidence="1">Uncharacterized protein</fullName>
    </submittedName>
</protein>
<name>A0ACC2F0R7_DALPE</name>
<comment type="caution">
    <text evidence="1">The sequence shown here is derived from an EMBL/GenBank/DDBJ whole genome shotgun (WGS) entry which is preliminary data.</text>
</comment>
<proteinExistence type="predicted"/>
<keyword evidence="2" id="KW-1185">Reference proteome</keyword>
<accession>A0ACC2F0R7</accession>
<reference evidence="1" key="1">
    <citation type="submission" date="2021-05" db="EMBL/GenBank/DDBJ databases">
        <authorList>
            <person name="Pan Q."/>
            <person name="Jouanno E."/>
            <person name="Zahm M."/>
            <person name="Klopp C."/>
            <person name="Cabau C."/>
            <person name="Louis A."/>
            <person name="Berthelot C."/>
            <person name="Parey E."/>
            <person name="Roest Crollius H."/>
            <person name="Montfort J."/>
            <person name="Robinson-Rechavi M."/>
            <person name="Bouchez O."/>
            <person name="Lampietro C."/>
            <person name="Lopez Roques C."/>
            <person name="Donnadieu C."/>
            <person name="Postlethwait J."/>
            <person name="Bobe J."/>
            <person name="Dillon D."/>
            <person name="Chandos A."/>
            <person name="von Hippel F."/>
            <person name="Guiguen Y."/>
        </authorList>
    </citation>
    <scope>NUCLEOTIDE SEQUENCE</scope>
    <source>
        <strain evidence="1">YG-Jan2019</strain>
    </source>
</reference>
<organism evidence="1 2">
    <name type="scientific">Dallia pectoralis</name>
    <name type="common">Alaska blackfish</name>
    <dbReference type="NCBI Taxonomy" id="75939"/>
    <lineage>
        <taxon>Eukaryota</taxon>
        <taxon>Metazoa</taxon>
        <taxon>Chordata</taxon>
        <taxon>Craniata</taxon>
        <taxon>Vertebrata</taxon>
        <taxon>Euteleostomi</taxon>
        <taxon>Actinopterygii</taxon>
        <taxon>Neopterygii</taxon>
        <taxon>Teleostei</taxon>
        <taxon>Protacanthopterygii</taxon>
        <taxon>Esociformes</taxon>
        <taxon>Umbridae</taxon>
        <taxon>Dallia</taxon>
    </lineage>
</organism>
<gene>
    <name evidence="1" type="ORF">DPEC_G00360110</name>
</gene>
<evidence type="ECO:0000313" key="1">
    <source>
        <dbReference type="EMBL" id="KAJ7984955.1"/>
    </source>
</evidence>